<keyword evidence="1" id="KW-0479">Metal-binding</keyword>
<reference evidence="8" key="1">
    <citation type="submission" date="2018-03" db="EMBL/GenBank/DDBJ databases">
        <title>Whole genome comparison of nucleopolyhedroviruses isolated from saturniine wild silkworms in Asian countries.</title>
        <authorList>
            <person name="Sasaki K."/>
            <person name="Kajiura Z."/>
            <person name="Ponnuvel K.M."/>
            <person name="Kobayashi J."/>
        </authorList>
    </citation>
    <scope>NUCLEOTIDE SEQUENCE</scope>
    <source>
        <strain evidence="8">Manipur</strain>
    </source>
</reference>
<dbReference type="SUPFAM" id="SSF57850">
    <property type="entry name" value="RING/U-box"/>
    <property type="match status" value="1"/>
</dbReference>
<dbReference type="GO" id="GO:0008270">
    <property type="term" value="F:zinc ion binding"/>
    <property type="evidence" value="ECO:0007669"/>
    <property type="project" value="UniProtKB-KW"/>
</dbReference>
<dbReference type="InterPro" id="IPR017907">
    <property type="entry name" value="Znf_RING_CS"/>
</dbReference>
<proteinExistence type="predicted"/>
<feature type="coiled-coil region" evidence="5">
    <location>
        <begin position="174"/>
        <end position="229"/>
    </location>
</feature>
<keyword evidence="2 4" id="KW-0863">Zinc-finger</keyword>
<dbReference type="InterPro" id="IPR001841">
    <property type="entry name" value="Znf_RING"/>
</dbReference>
<dbReference type="EMBL" id="MH797002">
    <property type="protein sequence ID" value="AYW35415.1"/>
    <property type="molecule type" value="Genomic_DNA"/>
</dbReference>
<keyword evidence="3" id="KW-0862">Zinc</keyword>
<evidence type="ECO:0000256" key="4">
    <source>
        <dbReference type="PROSITE-ProRule" id="PRU00175"/>
    </source>
</evidence>
<evidence type="ECO:0000256" key="3">
    <source>
        <dbReference type="ARBA" id="ARBA00022833"/>
    </source>
</evidence>
<evidence type="ECO:0000256" key="1">
    <source>
        <dbReference type="ARBA" id="ARBA00022723"/>
    </source>
</evidence>
<keyword evidence="5" id="KW-0175">Coiled coil</keyword>
<dbReference type="PROSITE" id="PS00518">
    <property type="entry name" value="ZF_RING_1"/>
    <property type="match status" value="1"/>
</dbReference>
<dbReference type="InterPro" id="IPR013083">
    <property type="entry name" value="Znf_RING/FYVE/PHD"/>
</dbReference>
<dbReference type="PROSITE" id="PS50089">
    <property type="entry name" value="ZF_RING_2"/>
    <property type="match status" value="1"/>
</dbReference>
<dbReference type="EMBL" id="LC375539">
    <property type="protein sequence ID" value="BBD50829.1"/>
    <property type="molecule type" value="Genomic_DNA"/>
</dbReference>
<gene>
    <name evidence="8" type="primary">cg30</name>
</gene>
<evidence type="ECO:0000313" key="7">
    <source>
        <dbReference type="EMBL" id="AYW35415.1"/>
    </source>
</evidence>
<protein>
    <submittedName>
        <fullName evidence="7 8">CG30</fullName>
    </submittedName>
</protein>
<evidence type="ECO:0000256" key="5">
    <source>
        <dbReference type="SAM" id="Coils"/>
    </source>
</evidence>
<evidence type="ECO:0000259" key="6">
    <source>
        <dbReference type="PROSITE" id="PS50089"/>
    </source>
</evidence>
<organism evidence="8">
    <name type="scientific">Antheraea proylei nucleopolyhedrovirus</name>
    <dbReference type="NCBI Taxonomy" id="2126611"/>
    <lineage>
        <taxon>Viruses</taxon>
        <taxon>Viruses incertae sedis</taxon>
        <taxon>Naldaviricetes</taxon>
        <taxon>Lefavirales</taxon>
        <taxon>Baculoviridae</taxon>
        <taxon>Alphabaculovirus</taxon>
        <taxon>Alphabaculovirus anpernyi</taxon>
    </lineage>
</organism>
<name>A0A2Z6C5B7_NPVAP</name>
<evidence type="ECO:0000313" key="8">
    <source>
        <dbReference type="EMBL" id="BBD50829.1"/>
    </source>
</evidence>
<evidence type="ECO:0000256" key="2">
    <source>
        <dbReference type="ARBA" id="ARBA00022771"/>
    </source>
</evidence>
<accession>A0A2Z6C5B7</accession>
<dbReference type="Gene3D" id="3.30.40.10">
    <property type="entry name" value="Zinc/RING finger domain, C3HC4 (zinc finger)"/>
    <property type="match status" value="1"/>
</dbReference>
<feature type="domain" description="RING-type" evidence="6">
    <location>
        <begin position="8"/>
        <end position="64"/>
    </location>
</feature>
<reference evidence="7" key="2">
    <citation type="submission" date="2018-08" db="EMBL/GenBank/DDBJ databases">
        <title>Genetic characterization of an alphabaculovirus causing tiger band disease in the oak tasar silkworm, Antheraea proylei.</title>
        <authorList>
            <person name="Tourangbam S."/>
            <person name="Malcolm F.J."/>
            <person name="Luikham R."/>
            <person name="Kshetrimayum M."/>
            <person name="Yumnam R."/>
            <person name="Rajkumari L."/>
        </authorList>
    </citation>
    <scope>NUCLEOTIDE SEQUENCE</scope>
    <source>
        <strain evidence="7">TkhulenIBD</strain>
    </source>
</reference>
<sequence length="242" mass="27877">MDSVKLQCHICCSVGEIKNTFLQPVDVVTIIPIVELHSCKHQICATCVRKIRQRRRHVECPMCRHENTHITVYSVNRNVVETMRCGVSEVREFDRLGGMLDAASLARSLFEKTLIDAESVDEFAPGDLRSVLTRLQSQISERAKANHDLQLQAGVLTRANEVVERRIDKGRGELTEVCKQLEELRRAKASEERALKLLANKRVRWTDKNAKLERDNRDLENENIRLIRDNYLFKNAARETLM</sequence>